<keyword evidence="2" id="KW-1185">Reference proteome</keyword>
<dbReference type="EMBL" id="JAUHLN010000002">
    <property type="protein sequence ID" value="MDN4073158.1"/>
    <property type="molecule type" value="Genomic_DNA"/>
</dbReference>
<organism evidence="1 2">
    <name type="scientific">Fictibacillus terranigra</name>
    <dbReference type="NCBI Taxonomy" id="3058424"/>
    <lineage>
        <taxon>Bacteria</taxon>
        <taxon>Bacillati</taxon>
        <taxon>Bacillota</taxon>
        <taxon>Bacilli</taxon>
        <taxon>Bacillales</taxon>
        <taxon>Fictibacillaceae</taxon>
        <taxon>Fictibacillus</taxon>
    </lineage>
</organism>
<dbReference type="SUPFAM" id="SSF55729">
    <property type="entry name" value="Acyl-CoA N-acyltransferases (Nat)"/>
    <property type="match status" value="1"/>
</dbReference>
<sequence>MMQNVMERKSLSADKGRKSLEFQVLRMQNDLKEIAKKWDILGVEQTKDEHLTIVYKLENKHQCKIMLNDCSTSFQGIWDFSIDAIYEDSDSIFIGDIRGPANRGYGSICIQYLQELAKDQNIPYIRGDIAPRDWDHVNRLVHFYEKHRFSVHLDEESKSGKIVWNG</sequence>
<dbReference type="InterPro" id="IPR016181">
    <property type="entry name" value="Acyl_CoA_acyltransferase"/>
</dbReference>
<name>A0ABT8E5H6_9BACL</name>
<evidence type="ECO:0008006" key="3">
    <source>
        <dbReference type="Google" id="ProtNLM"/>
    </source>
</evidence>
<reference evidence="1" key="1">
    <citation type="submission" date="2023-06" db="EMBL/GenBank/DDBJ databases">
        <title>Draft Genome Sequences of Representative Paenibacillus Polymyxa, Bacillus cereus, Fictibacillus sp., and Brevibacillus agri Strains Isolated from Amazonian Dark Earth.</title>
        <authorList>
            <person name="Pellegrinetti T.A."/>
            <person name="Cunha I.C.M."/>
            <person name="Chaves M.G."/>
            <person name="Freitas A.S."/>
            <person name="Silva A.V.R."/>
            <person name="Tsai S.M."/>
            <person name="Mendes L.W."/>
        </authorList>
    </citation>
    <scope>NUCLEOTIDE SEQUENCE</scope>
    <source>
        <strain evidence="1">CENA-BCM004</strain>
    </source>
</reference>
<evidence type="ECO:0000313" key="1">
    <source>
        <dbReference type="EMBL" id="MDN4073158.1"/>
    </source>
</evidence>
<accession>A0ABT8E5H6</accession>
<dbReference type="RefSeq" id="WP_290399301.1">
    <property type="nucleotide sequence ID" value="NZ_JAUHLN010000002.1"/>
</dbReference>
<dbReference type="Proteomes" id="UP001168694">
    <property type="component" value="Unassembled WGS sequence"/>
</dbReference>
<proteinExistence type="predicted"/>
<comment type="caution">
    <text evidence="1">The sequence shown here is derived from an EMBL/GenBank/DDBJ whole genome shotgun (WGS) entry which is preliminary data.</text>
</comment>
<evidence type="ECO:0000313" key="2">
    <source>
        <dbReference type="Proteomes" id="UP001168694"/>
    </source>
</evidence>
<protein>
    <recommendedName>
        <fullName evidence="3">GNAT family N-acetyltransferase</fullName>
    </recommendedName>
</protein>
<gene>
    <name evidence="1" type="ORF">QYF49_09080</name>
</gene>